<dbReference type="InterPro" id="IPR021815">
    <property type="entry name" value="TsiV"/>
</dbReference>
<sequence length="372" mass="40289">MTNDEIEAWAKDPRRADTMPFGLYEPVHQKGITGAALVVRGVLYFHNGFTSEVRQALVRCFKQYNAAIEEYQHALEVAAGQTPSKSGPLRWFYSEGEEPIQYDKSPGFESLATSVPADEALAVAITSAEHKLATGFYEFTVFALSEKKAARKRGLDGLVFTVPRAFIAHRPGVFEAMFRAFAEALPTVSGHGGLAVNVPPMGRRPNEASEYFYARRFGPGIDVGDPMRSTVRKLYTKIKTVDWLNALDADLVAAVGGASALGLPPDWFACIPLGNGGLIIQAGVAPQSGVSNGPGIPVSPPAAYVILNHALRPIIADEVDTLQDGTLDSTAPLLNTVVATEGWLRRFNVQDDQLNGFWVELHKTPKLHGETA</sequence>
<protein>
    <submittedName>
        <fullName evidence="1">Uncharacterized protein DUF3396</fullName>
    </submittedName>
</protein>
<name>A0A318I7Z7_BURPY</name>
<accession>A0A318I7Z7</accession>
<reference evidence="1 2" key="1">
    <citation type="submission" date="2018-05" db="EMBL/GenBank/DDBJ databases">
        <title>Comparative genomics of bacterial root endophytes of switchgrass collected from native prairies over two seasons.</title>
        <authorList>
            <person name="Tang Y."/>
        </authorList>
    </citation>
    <scope>NUCLEOTIDE SEQUENCE [LARGE SCALE GENOMIC DNA]</scope>
    <source>
        <strain evidence="1 2">NFIX32</strain>
    </source>
</reference>
<dbReference type="Proteomes" id="UP000247755">
    <property type="component" value="Unassembled WGS sequence"/>
</dbReference>
<dbReference type="RefSeq" id="WP_072442914.1">
    <property type="nucleotide sequence ID" value="NZ_QJJY01000020.1"/>
</dbReference>
<dbReference type="EMBL" id="QJJY01000020">
    <property type="protein sequence ID" value="PXX27558.1"/>
    <property type="molecule type" value="Genomic_DNA"/>
</dbReference>
<evidence type="ECO:0000313" key="1">
    <source>
        <dbReference type="EMBL" id="PXX27558.1"/>
    </source>
</evidence>
<proteinExistence type="predicted"/>
<comment type="caution">
    <text evidence="1">The sequence shown here is derived from an EMBL/GenBank/DDBJ whole genome shotgun (WGS) entry which is preliminary data.</text>
</comment>
<gene>
    <name evidence="1" type="ORF">NA66_10204</name>
</gene>
<dbReference type="Pfam" id="PF11876">
    <property type="entry name" value="TsiV"/>
    <property type="match status" value="1"/>
</dbReference>
<organism evidence="1 2">
    <name type="scientific">Burkholderia pyrrocinia</name>
    <name type="common">Pseudomonas pyrrocinia</name>
    <dbReference type="NCBI Taxonomy" id="60550"/>
    <lineage>
        <taxon>Bacteria</taxon>
        <taxon>Pseudomonadati</taxon>
        <taxon>Pseudomonadota</taxon>
        <taxon>Betaproteobacteria</taxon>
        <taxon>Burkholderiales</taxon>
        <taxon>Burkholderiaceae</taxon>
        <taxon>Burkholderia</taxon>
        <taxon>Burkholderia cepacia complex</taxon>
    </lineage>
</organism>
<dbReference type="AlphaFoldDB" id="A0A318I7Z7"/>
<evidence type="ECO:0000313" key="2">
    <source>
        <dbReference type="Proteomes" id="UP000247755"/>
    </source>
</evidence>